<feature type="compositionally biased region" description="Pro residues" evidence="1">
    <location>
        <begin position="22"/>
        <end position="32"/>
    </location>
</feature>
<evidence type="ECO:0000256" key="1">
    <source>
        <dbReference type="SAM" id="MobiDB-lite"/>
    </source>
</evidence>
<dbReference type="AlphaFoldDB" id="A0A0P0W5R2"/>
<dbReference type="Gramene" id="Os03t0854800-02">
    <property type="protein sequence ID" value="Os03t0854800-02"/>
    <property type="gene ID" value="Os03g0854800"/>
</dbReference>
<dbReference type="EMBL" id="AP014959">
    <property type="protein sequence ID" value="BAS87432.1"/>
    <property type="molecule type" value="Genomic_DNA"/>
</dbReference>
<dbReference type="Proteomes" id="UP000059680">
    <property type="component" value="Chromosome 3"/>
</dbReference>
<reference evidence="3" key="1">
    <citation type="journal article" date="2005" name="Nature">
        <title>The map-based sequence of the rice genome.</title>
        <authorList>
            <consortium name="International rice genome sequencing project (IRGSP)"/>
            <person name="Matsumoto T."/>
            <person name="Wu J."/>
            <person name="Kanamori H."/>
            <person name="Katayose Y."/>
            <person name="Fujisawa M."/>
            <person name="Namiki N."/>
            <person name="Mizuno H."/>
            <person name="Yamamoto K."/>
            <person name="Antonio B.A."/>
            <person name="Baba T."/>
            <person name="Sakata K."/>
            <person name="Nagamura Y."/>
            <person name="Aoki H."/>
            <person name="Arikawa K."/>
            <person name="Arita K."/>
            <person name="Bito T."/>
            <person name="Chiden Y."/>
            <person name="Fujitsuka N."/>
            <person name="Fukunaka R."/>
            <person name="Hamada M."/>
            <person name="Harada C."/>
            <person name="Hayashi A."/>
            <person name="Hijishita S."/>
            <person name="Honda M."/>
            <person name="Hosokawa S."/>
            <person name="Ichikawa Y."/>
            <person name="Idonuma A."/>
            <person name="Iijima M."/>
            <person name="Ikeda M."/>
            <person name="Ikeno M."/>
            <person name="Ito K."/>
            <person name="Ito S."/>
            <person name="Ito T."/>
            <person name="Ito Y."/>
            <person name="Ito Y."/>
            <person name="Iwabuchi A."/>
            <person name="Kamiya K."/>
            <person name="Karasawa W."/>
            <person name="Kurita K."/>
            <person name="Katagiri S."/>
            <person name="Kikuta A."/>
            <person name="Kobayashi H."/>
            <person name="Kobayashi N."/>
            <person name="Machita K."/>
            <person name="Maehara T."/>
            <person name="Masukawa M."/>
            <person name="Mizubayashi T."/>
            <person name="Mukai Y."/>
            <person name="Nagasaki H."/>
            <person name="Nagata Y."/>
            <person name="Naito S."/>
            <person name="Nakashima M."/>
            <person name="Nakama Y."/>
            <person name="Nakamichi Y."/>
            <person name="Nakamura M."/>
            <person name="Meguro A."/>
            <person name="Negishi M."/>
            <person name="Ohta I."/>
            <person name="Ohta T."/>
            <person name="Okamoto M."/>
            <person name="Ono N."/>
            <person name="Saji S."/>
            <person name="Sakaguchi M."/>
            <person name="Sakai K."/>
            <person name="Shibata M."/>
            <person name="Shimokawa T."/>
            <person name="Song J."/>
            <person name="Takazaki Y."/>
            <person name="Terasawa K."/>
            <person name="Tsugane M."/>
            <person name="Tsuji K."/>
            <person name="Ueda S."/>
            <person name="Waki K."/>
            <person name="Yamagata H."/>
            <person name="Yamamoto M."/>
            <person name="Yamamoto S."/>
            <person name="Yamane H."/>
            <person name="Yoshiki S."/>
            <person name="Yoshihara R."/>
            <person name="Yukawa K."/>
            <person name="Zhong H."/>
            <person name="Yano M."/>
            <person name="Yuan Q."/>
            <person name="Ouyang S."/>
            <person name="Liu J."/>
            <person name="Jones K.M."/>
            <person name="Gansberger K."/>
            <person name="Moffat K."/>
            <person name="Hill J."/>
            <person name="Bera J."/>
            <person name="Fadrosh D."/>
            <person name="Jin S."/>
            <person name="Johri S."/>
            <person name="Kim M."/>
            <person name="Overton L."/>
            <person name="Reardon M."/>
            <person name="Tsitrin T."/>
            <person name="Vuong H."/>
            <person name="Weaver B."/>
            <person name="Ciecko A."/>
            <person name="Tallon L."/>
            <person name="Jackson J."/>
            <person name="Pai G."/>
            <person name="Aken S.V."/>
            <person name="Utterback T."/>
            <person name="Reidmuller S."/>
            <person name="Feldblyum T."/>
            <person name="Hsiao J."/>
            <person name="Zismann V."/>
            <person name="Iobst S."/>
            <person name="de Vazeille A.R."/>
            <person name="Buell C.R."/>
            <person name="Ying K."/>
            <person name="Li Y."/>
            <person name="Lu T."/>
            <person name="Huang Y."/>
            <person name="Zhao Q."/>
            <person name="Feng Q."/>
            <person name="Zhang L."/>
            <person name="Zhu J."/>
            <person name="Weng Q."/>
            <person name="Mu J."/>
            <person name="Lu Y."/>
            <person name="Fan D."/>
            <person name="Liu Y."/>
            <person name="Guan J."/>
            <person name="Zhang Y."/>
            <person name="Yu S."/>
            <person name="Liu X."/>
            <person name="Zhang Y."/>
            <person name="Hong G."/>
            <person name="Han B."/>
            <person name="Choisne N."/>
            <person name="Demange N."/>
            <person name="Orjeda G."/>
            <person name="Samain S."/>
            <person name="Cattolico L."/>
            <person name="Pelletier E."/>
            <person name="Couloux A."/>
            <person name="Segurens B."/>
            <person name="Wincker P."/>
            <person name="D'Hont A."/>
            <person name="Scarpelli C."/>
            <person name="Weissenbach J."/>
            <person name="Salanoubat M."/>
            <person name="Quetier F."/>
            <person name="Yu Y."/>
            <person name="Kim H.R."/>
            <person name="Rambo T."/>
            <person name="Currie J."/>
            <person name="Collura K."/>
            <person name="Luo M."/>
            <person name="Yang T."/>
            <person name="Ammiraju J.S.S."/>
            <person name="Engler F."/>
            <person name="Soderlund C."/>
            <person name="Wing R.A."/>
            <person name="Palmer L.E."/>
            <person name="de la Bastide M."/>
            <person name="Spiegel L."/>
            <person name="Nascimento L."/>
            <person name="Zutavern T."/>
            <person name="O'Shaughnessy A."/>
            <person name="Dike S."/>
            <person name="Dedhia N."/>
            <person name="Preston R."/>
            <person name="Balija V."/>
            <person name="McCombie W.R."/>
            <person name="Chow T."/>
            <person name="Chen H."/>
            <person name="Chung M."/>
            <person name="Chen C."/>
            <person name="Shaw J."/>
            <person name="Wu H."/>
            <person name="Hsiao K."/>
            <person name="Chao Y."/>
            <person name="Chu M."/>
            <person name="Cheng C."/>
            <person name="Hour A."/>
            <person name="Lee P."/>
            <person name="Lin S."/>
            <person name="Lin Y."/>
            <person name="Liou J."/>
            <person name="Liu S."/>
            <person name="Hsing Y."/>
            <person name="Raghuvanshi S."/>
            <person name="Mohanty A."/>
            <person name="Bharti A.K."/>
            <person name="Gaur A."/>
            <person name="Gupta V."/>
            <person name="Kumar D."/>
            <person name="Ravi V."/>
            <person name="Vij S."/>
            <person name="Kapur A."/>
            <person name="Khurana P."/>
            <person name="Khurana P."/>
            <person name="Khurana J.P."/>
            <person name="Tyagi A.K."/>
            <person name="Gaikwad K."/>
            <person name="Singh A."/>
            <person name="Dalal V."/>
            <person name="Srivastava S."/>
            <person name="Dixit A."/>
            <person name="Pal A.K."/>
            <person name="Ghazi I.A."/>
            <person name="Yadav M."/>
            <person name="Pandit A."/>
            <person name="Bhargava A."/>
            <person name="Sureshbabu K."/>
            <person name="Batra K."/>
            <person name="Sharma T.R."/>
            <person name="Mohapatra T."/>
            <person name="Singh N.K."/>
            <person name="Messing J."/>
            <person name="Nelson A.B."/>
            <person name="Fuks G."/>
            <person name="Kavchok S."/>
            <person name="Keizer G."/>
            <person name="Linton E."/>
            <person name="Llaca V."/>
            <person name="Song R."/>
            <person name="Tanyolac B."/>
            <person name="Young S."/>
            <person name="Ho-Il K."/>
            <person name="Hahn J.H."/>
            <person name="Sangsakoo G."/>
            <person name="Vanavichit A."/>
            <person name="de Mattos Luiz.A.T."/>
            <person name="Zimmer P.D."/>
            <person name="Malone G."/>
            <person name="Dellagostin O."/>
            <person name="de Oliveira A.C."/>
            <person name="Bevan M."/>
            <person name="Bancroft I."/>
            <person name="Minx P."/>
            <person name="Cordum H."/>
            <person name="Wilson R."/>
            <person name="Cheng Z."/>
            <person name="Jin W."/>
            <person name="Jiang J."/>
            <person name="Leong S.A."/>
            <person name="Iwama H."/>
            <person name="Gojobori T."/>
            <person name="Itoh T."/>
            <person name="Niimura Y."/>
            <person name="Fujii Y."/>
            <person name="Habara T."/>
            <person name="Sakai H."/>
            <person name="Sato Y."/>
            <person name="Wilson G."/>
            <person name="Kumar K."/>
            <person name="McCouch S."/>
            <person name="Juretic N."/>
            <person name="Hoen D."/>
            <person name="Wright S."/>
            <person name="Bruskiewich R."/>
            <person name="Bureau T."/>
            <person name="Miyao A."/>
            <person name="Hirochika H."/>
            <person name="Nishikawa T."/>
            <person name="Kadowaki K."/>
            <person name="Sugiura M."/>
            <person name="Burr B."/>
            <person name="Sasaki T."/>
        </authorList>
    </citation>
    <scope>NUCLEOTIDE SEQUENCE [LARGE SCALE GENOMIC DNA]</scope>
    <source>
        <strain evidence="3">cv. Nipponbare</strain>
    </source>
</reference>
<organism evidence="2 3">
    <name type="scientific">Oryza sativa subsp. japonica</name>
    <name type="common">Rice</name>
    <dbReference type="NCBI Taxonomy" id="39947"/>
    <lineage>
        <taxon>Eukaryota</taxon>
        <taxon>Viridiplantae</taxon>
        <taxon>Streptophyta</taxon>
        <taxon>Embryophyta</taxon>
        <taxon>Tracheophyta</taxon>
        <taxon>Spermatophyta</taxon>
        <taxon>Magnoliopsida</taxon>
        <taxon>Liliopsida</taxon>
        <taxon>Poales</taxon>
        <taxon>Poaceae</taxon>
        <taxon>BOP clade</taxon>
        <taxon>Oryzoideae</taxon>
        <taxon>Oryzeae</taxon>
        <taxon>Oryzinae</taxon>
        <taxon>Oryza</taxon>
        <taxon>Oryza sativa</taxon>
    </lineage>
</organism>
<accession>A0A0P0W5R2</accession>
<reference evidence="2 3" key="2">
    <citation type="journal article" date="2013" name="Plant Cell Physiol.">
        <title>Rice Annotation Project Database (RAP-DB): an integrative and interactive database for rice genomics.</title>
        <authorList>
            <person name="Sakai H."/>
            <person name="Lee S.S."/>
            <person name="Tanaka T."/>
            <person name="Numa H."/>
            <person name="Kim J."/>
            <person name="Kawahara Y."/>
            <person name="Wakimoto H."/>
            <person name="Yang C.C."/>
            <person name="Iwamoto M."/>
            <person name="Abe T."/>
            <person name="Yamada Y."/>
            <person name="Muto A."/>
            <person name="Inokuchi H."/>
            <person name="Ikemura T."/>
            <person name="Matsumoto T."/>
            <person name="Sasaki T."/>
            <person name="Itoh T."/>
        </authorList>
    </citation>
    <scope>NUCLEOTIDE SEQUENCE [LARGE SCALE GENOMIC DNA]</scope>
    <source>
        <strain evidence="3">cv. Nipponbare</strain>
    </source>
</reference>
<feature type="region of interest" description="Disordered" evidence="1">
    <location>
        <begin position="1"/>
        <end position="39"/>
    </location>
</feature>
<sequence>LAHRNPPPPPLGKARLGLPPAGISPPPPPPSRRPTGLDSPLYKAYPALSTTTLIDLYLVSFTFRFDSTTSKSILSLPATR</sequence>
<proteinExistence type="predicted"/>
<keyword evidence="3" id="KW-1185">Reference proteome</keyword>
<protein>
    <submittedName>
        <fullName evidence="2">Os03g0854800 protein</fullName>
    </submittedName>
</protein>
<feature type="non-terminal residue" evidence="2">
    <location>
        <position position="1"/>
    </location>
</feature>
<gene>
    <name evidence="2" type="ordered locus">Os03g0854800</name>
    <name evidence="2" type="ORF">OSNPB_030854800</name>
</gene>
<name>A0A0P0W5R2_ORYSJ</name>
<evidence type="ECO:0000313" key="2">
    <source>
        <dbReference type="EMBL" id="BAS87432.1"/>
    </source>
</evidence>
<dbReference type="ExpressionAtlas" id="A0A0P0W5R2">
    <property type="expression patterns" value="baseline and differential"/>
</dbReference>
<evidence type="ECO:0000313" key="3">
    <source>
        <dbReference type="Proteomes" id="UP000059680"/>
    </source>
</evidence>
<feature type="compositionally biased region" description="Pro residues" evidence="1">
    <location>
        <begin position="1"/>
        <end position="11"/>
    </location>
</feature>
<reference evidence="2 3" key="3">
    <citation type="journal article" date="2013" name="Rice">
        <title>Improvement of the Oryza sativa Nipponbare reference genome using next generation sequence and optical map data.</title>
        <authorList>
            <person name="Kawahara Y."/>
            <person name="de la Bastide M."/>
            <person name="Hamilton J.P."/>
            <person name="Kanamori H."/>
            <person name="McCombie W.R."/>
            <person name="Ouyang S."/>
            <person name="Schwartz D.C."/>
            <person name="Tanaka T."/>
            <person name="Wu J."/>
            <person name="Zhou S."/>
            <person name="Childs K.L."/>
            <person name="Davidson R.M."/>
            <person name="Lin H."/>
            <person name="Quesada-Ocampo L."/>
            <person name="Vaillancourt B."/>
            <person name="Sakai H."/>
            <person name="Lee S.S."/>
            <person name="Kim J."/>
            <person name="Numa H."/>
            <person name="Itoh T."/>
            <person name="Buell C.R."/>
            <person name="Matsumoto T."/>
        </authorList>
    </citation>
    <scope>NUCLEOTIDE SEQUENCE [LARGE SCALE GENOMIC DNA]</scope>
    <source>
        <strain evidence="3">cv. Nipponbare</strain>
    </source>
</reference>